<sequence length="128" mass="14354">MPIIERLVPYTAVKPPHPSPLLRATVLGTFKHVQSHHRQFEFIVNIAIFPHSATSSCCKRVLSLGPQLQLVRKLRFFFFPRMMNQGPLPEAFRTTGLKSLTGTAIPNGDTVRLITTSSHVLPMRICPP</sequence>
<protein>
    <submittedName>
        <fullName evidence="1">Uncharacterized protein</fullName>
    </submittedName>
</protein>
<dbReference type="Proteomes" id="UP000030701">
    <property type="component" value="Unassembled WGS sequence"/>
</dbReference>
<reference evidence="1" key="2">
    <citation type="submission" date="2012-05" db="EMBL/GenBank/DDBJ databases">
        <title>The Genome Annotation of Fusarium oxysporum Cotton.</title>
        <authorList>
            <consortium name="The Broad Institute Genomics Platform"/>
            <person name="Ma L.-J."/>
            <person name="Corby-Kistler H."/>
            <person name="Broz K."/>
            <person name="Gale L.R."/>
            <person name="Jonkers W."/>
            <person name="O'Donnell K."/>
            <person name="Ploetz R."/>
            <person name="Steinberg C."/>
            <person name="Schwartz D.C."/>
            <person name="VanEtten H."/>
            <person name="Zhou S."/>
            <person name="Young S.K."/>
            <person name="Zeng Q."/>
            <person name="Gargeya S."/>
            <person name="Fitzgerald M."/>
            <person name="Abouelleil A."/>
            <person name="Alvarado L."/>
            <person name="Chapman S.B."/>
            <person name="Gainer-Dewar J."/>
            <person name="Goldberg J."/>
            <person name="Griggs A."/>
            <person name="Gujja S."/>
            <person name="Hansen M."/>
            <person name="Howarth C."/>
            <person name="Imamovic A."/>
            <person name="Ireland A."/>
            <person name="Larimer J."/>
            <person name="McCowan C."/>
            <person name="Murphy C."/>
            <person name="Pearson M."/>
            <person name="Poon T.W."/>
            <person name="Priest M."/>
            <person name="Roberts A."/>
            <person name="Saif S."/>
            <person name="Shea T."/>
            <person name="Sykes S."/>
            <person name="Wortman J."/>
            <person name="Nusbaum C."/>
            <person name="Birren B."/>
        </authorList>
    </citation>
    <scope>NUCLEOTIDE SEQUENCE</scope>
    <source>
        <strain evidence="1">25433</strain>
    </source>
</reference>
<reference evidence="1" key="1">
    <citation type="submission" date="2011-11" db="EMBL/GenBank/DDBJ databases">
        <title>The Genome Sequence of Fusarium oxysporum Cotton.</title>
        <authorList>
            <consortium name="The Broad Institute Genome Sequencing Platform"/>
            <person name="Ma L.-J."/>
            <person name="Gale L.R."/>
            <person name="Schwartz D.C."/>
            <person name="Zhou S."/>
            <person name="Corby-Kistler H."/>
            <person name="Young S.K."/>
            <person name="Zeng Q."/>
            <person name="Gargeya S."/>
            <person name="Fitzgerald M."/>
            <person name="Haas B."/>
            <person name="Abouelleil A."/>
            <person name="Alvarado L."/>
            <person name="Arachchi H.M."/>
            <person name="Berlin A."/>
            <person name="Brown A."/>
            <person name="Chapman S.B."/>
            <person name="Chen Z."/>
            <person name="Dunbar C."/>
            <person name="Freedman E."/>
            <person name="Gearin G."/>
            <person name="Goldberg J."/>
            <person name="Griggs A."/>
            <person name="Gujja S."/>
            <person name="Heiman D."/>
            <person name="Howarth C."/>
            <person name="Larson L."/>
            <person name="Lui A."/>
            <person name="MacDonald P.J.P."/>
            <person name="Montmayeur A."/>
            <person name="Murphy C."/>
            <person name="Neiman D."/>
            <person name="Pearson M."/>
            <person name="Priest M."/>
            <person name="Roberts A."/>
            <person name="Saif S."/>
            <person name="Shea T."/>
            <person name="Shenoy N."/>
            <person name="Sisk P."/>
            <person name="Stolte C."/>
            <person name="Sykes S."/>
            <person name="Wortman J."/>
            <person name="Nusbaum C."/>
            <person name="Birren B."/>
        </authorList>
    </citation>
    <scope>NUCLEOTIDE SEQUENCE [LARGE SCALE GENOMIC DNA]</scope>
    <source>
        <strain evidence="1">25433</strain>
    </source>
</reference>
<accession>X0MZA6</accession>
<name>X0MZA6_FUSOX</name>
<dbReference type="EMBL" id="JH657932">
    <property type="protein sequence ID" value="EXM25715.1"/>
    <property type="molecule type" value="Genomic_DNA"/>
</dbReference>
<organism evidence="1">
    <name type="scientific">Fusarium oxysporum f. sp. vasinfectum 25433</name>
    <dbReference type="NCBI Taxonomy" id="1089449"/>
    <lineage>
        <taxon>Eukaryota</taxon>
        <taxon>Fungi</taxon>
        <taxon>Dikarya</taxon>
        <taxon>Ascomycota</taxon>
        <taxon>Pezizomycotina</taxon>
        <taxon>Sordariomycetes</taxon>
        <taxon>Hypocreomycetidae</taxon>
        <taxon>Hypocreales</taxon>
        <taxon>Nectriaceae</taxon>
        <taxon>Fusarium</taxon>
        <taxon>Fusarium oxysporum species complex</taxon>
    </lineage>
</organism>
<proteinExistence type="predicted"/>
<dbReference type="HOGENOM" id="CLU_1970671_0_0_1"/>
<gene>
    <name evidence="1" type="ORF">FOTG_07486</name>
</gene>
<evidence type="ECO:0000313" key="1">
    <source>
        <dbReference type="EMBL" id="EXM25715.1"/>
    </source>
</evidence>
<dbReference type="AlphaFoldDB" id="X0MZA6"/>